<evidence type="ECO:0000256" key="2">
    <source>
        <dbReference type="ARBA" id="ARBA00022475"/>
    </source>
</evidence>
<dbReference type="Pfam" id="PF08395">
    <property type="entry name" value="7tm_7"/>
    <property type="match status" value="1"/>
</dbReference>
<comment type="caution">
    <text evidence="7">The sequence shown here is derived from an EMBL/GenBank/DDBJ whole genome shotgun (WGS) entry which is preliminary data.</text>
</comment>
<dbReference type="EMBL" id="BLKM01000292">
    <property type="protein sequence ID" value="GFG31245.1"/>
    <property type="molecule type" value="Genomic_DNA"/>
</dbReference>
<keyword evidence="5 6" id="KW-0472">Membrane</keyword>
<evidence type="ECO:0000256" key="6">
    <source>
        <dbReference type="RuleBase" id="RU363108"/>
    </source>
</evidence>
<protein>
    <recommendedName>
        <fullName evidence="6">Gustatory receptor</fullName>
    </recommendedName>
</protein>
<feature type="transmembrane region" description="Helical" evidence="6">
    <location>
        <begin position="130"/>
        <end position="152"/>
    </location>
</feature>
<accession>A0A6L2PL39</accession>
<evidence type="ECO:0000256" key="4">
    <source>
        <dbReference type="ARBA" id="ARBA00022989"/>
    </source>
</evidence>
<proteinExistence type="inferred from homology"/>
<feature type="non-terminal residue" evidence="7">
    <location>
        <position position="1"/>
    </location>
</feature>
<evidence type="ECO:0000256" key="3">
    <source>
        <dbReference type="ARBA" id="ARBA00022692"/>
    </source>
</evidence>
<comment type="subcellular location">
    <subcellularLocation>
        <location evidence="1 6">Cell membrane</location>
        <topology evidence="1 6">Multi-pass membrane protein</topology>
    </subcellularLocation>
</comment>
<name>A0A6L2PL39_COPFO</name>
<keyword evidence="4 6" id="KW-1133">Transmembrane helix</keyword>
<comment type="function">
    <text evidence="6">Gustatory receptor which mediates acceptance or avoidance behavior, depending on its substrates.</text>
</comment>
<dbReference type="AlphaFoldDB" id="A0A6L2PL39"/>
<dbReference type="Proteomes" id="UP000502823">
    <property type="component" value="Unassembled WGS sequence"/>
</dbReference>
<reference evidence="8" key="1">
    <citation type="submission" date="2020-01" db="EMBL/GenBank/DDBJ databases">
        <title>Draft genome sequence of the Termite Coptotermes fromosanus.</title>
        <authorList>
            <person name="Itakura S."/>
            <person name="Yosikawa Y."/>
            <person name="Umezawa K."/>
        </authorList>
    </citation>
    <scope>NUCLEOTIDE SEQUENCE [LARGE SCALE GENOMIC DNA]</scope>
</reference>
<keyword evidence="2 6" id="KW-1003">Cell membrane</keyword>
<keyword evidence="6" id="KW-0807">Transducer</keyword>
<dbReference type="GO" id="GO:0007165">
    <property type="term" value="P:signal transduction"/>
    <property type="evidence" value="ECO:0007669"/>
    <property type="project" value="UniProtKB-KW"/>
</dbReference>
<dbReference type="InterPro" id="IPR013604">
    <property type="entry name" value="7TM_chemorcpt"/>
</dbReference>
<feature type="transmembrane region" description="Helical" evidence="6">
    <location>
        <begin position="12"/>
        <end position="30"/>
    </location>
</feature>
<evidence type="ECO:0000256" key="1">
    <source>
        <dbReference type="ARBA" id="ARBA00004651"/>
    </source>
</evidence>
<dbReference type="GO" id="GO:0050909">
    <property type="term" value="P:sensory perception of taste"/>
    <property type="evidence" value="ECO:0007669"/>
    <property type="project" value="InterPro"/>
</dbReference>
<dbReference type="GO" id="GO:0005886">
    <property type="term" value="C:plasma membrane"/>
    <property type="evidence" value="ECO:0007669"/>
    <property type="project" value="UniProtKB-SubCell"/>
</dbReference>
<comment type="similarity">
    <text evidence="6">Belongs to the insect chemoreceptor superfamily. Gustatory receptor (GR) family.</text>
</comment>
<evidence type="ECO:0000256" key="5">
    <source>
        <dbReference type="ARBA" id="ARBA00023136"/>
    </source>
</evidence>
<dbReference type="OrthoDB" id="8192827at2759"/>
<evidence type="ECO:0000313" key="8">
    <source>
        <dbReference type="Proteomes" id="UP000502823"/>
    </source>
</evidence>
<organism evidence="7 8">
    <name type="scientific">Coptotermes formosanus</name>
    <name type="common">Formosan subterranean termite</name>
    <dbReference type="NCBI Taxonomy" id="36987"/>
    <lineage>
        <taxon>Eukaryota</taxon>
        <taxon>Metazoa</taxon>
        <taxon>Ecdysozoa</taxon>
        <taxon>Arthropoda</taxon>
        <taxon>Hexapoda</taxon>
        <taxon>Insecta</taxon>
        <taxon>Pterygota</taxon>
        <taxon>Neoptera</taxon>
        <taxon>Polyneoptera</taxon>
        <taxon>Dictyoptera</taxon>
        <taxon>Blattodea</taxon>
        <taxon>Blattoidea</taxon>
        <taxon>Termitoidae</taxon>
        <taxon>Rhinotermitidae</taxon>
        <taxon>Coptotermes</taxon>
    </lineage>
</organism>
<keyword evidence="8" id="KW-1185">Reference proteome</keyword>
<dbReference type="InParanoid" id="A0A6L2PL39"/>
<feature type="transmembrane region" description="Helical" evidence="6">
    <location>
        <begin position="50"/>
        <end position="67"/>
    </location>
</feature>
<feature type="transmembrane region" description="Helical" evidence="6">
    <location>
        <begin position="205"/>
        <end position="230"/>
    </location>
</feature>
<keyword evidence="3 6" id="KW-0812">Transmembrane</keyword>
<feature type="transmembrane region" description="Helical" evidence="6">
    <location>
        <begin position="103"/>
        <end position="124"/>
    </location>
</feature>
<comment type="caution">
    <text evidence="6">Lacks conserved residue(s) required for the propagation of feature annotation.</text>
</comment>
<evidence type="ECO:0000313" key="7">
    <source>
        <dbReference type="EMBL" id="GFG31245.1"/>
    </source>
</evidence>
<gene>
    <name evidence="7" type="ORF">Cfor_06773</name>
</gene>
<sequence>KLVFKLASAVTLYSAVLLSLVTVGSVLTLIQRYTTFLSKINTFERAIEQTYMSLPFVFMAVGPFLYCTEIWKRIQFINSWGTFQEQFNRVTNRRVHLGLRYRVYCLVALSLTSAVSGPISISSVTENFKLWQYCICALGLLLGTVMPALWYLTCHGTIRAAKDLGDEIEKGLQNNSFRQNDKLVQFKFLWLHLSKLTQNIGRSMGFTYAMFTLYCNVVMVIASYVFLVLIRNGFHKHILGQTVGILVSLATLYAQCTNAQSATEEVGLNFQERIQSMLQKYPPLSPTTHIEMDRFLAVINSNPPVVSFCGFVEVNRGLITSLMSQLLTYLIVLLQINLSTHPDESDKQEDTIL</sequence>
<keyword evidence="6" id="KW-0675">Receptor</keyword>